<dbReference type="Proteomes" id="UP000683000">
    <property type="component" value="Unassembled WGS sequence"/>
</dbReference>
<dbReference type="EMBL" id="JAGFBS010000034">
    <property type="protein sequence ID" value="KAG6371403.1"/>
    <property type="molecule type" value="Genomic_DNA"/>
</dbReference>
<comment type="caution">
    <text evidence="1">The sequence shown here is derived from an EMBL/GenBank/DDBJ whole genome shotgun (WGS) entry which is preliminary data.</text>
</comment>
<gene>
    <name evidence="1" type="ORF">JVT61DRAFT_9411</name>
</gene>
<dbReference type="AlphaFoldDB" id="A0A8I3A5S8"/>
<dbReference type="OrthoDB" id="10433563at2759"/>
<reference evidence="1" key="1">
    <citation type="submission" date="2021-03" db="EMBL/GenBank/DDBJ databases">
        <title>Evolutionary innovations through gain and loss of genes in the ectomycorrhizal Boletales.</title>
        <authorList>
            <person name="Wu G."/>
            <person name="Miyauchi S."/>
            <person name="Morin E."/>
            <person name="Yang Z.-L."/>
            <person name="Xu J."/>
            <person name="Martin F.M."/>
        </authorList>
    </citation>
    <scope>NUCLEOTIDE SEQUENCE</scope>
    <source>
        <strain evidence="1">BR01</strain>
    </source>
</reference>
<protein>
    <submittedName>
        <fullName evidence="1">Uncharacterized protein</fullName>
    </submittedName>
</protein>
<sequence>MARHRYESYLSHGDTVVLALNPFFVLEYALFLFPSLVDVDTAFEGTIQPPIVDLSCLVHSPSLSLRSAFVHDLHAGLLDPDAVLGSTLDMVHIHT</sequence>
<evidence type="ECO:0000313" key="1">
    <source>
        <dbReference type="EMBL" id="KAG6371403.1"/>
    </source>
</evidence>
<name>A0A8I3A5S8_9AGAM</name>
<accession>A0A8I3A5S8</accession>
<organism evidence="1 2">
    <name type="scientific">Boletus reticuloceps</name>
    <dbReference type="NCBI Taxonomy" id="495285"/>
    <lineage>
        <taxon>Eukaryota</taxon>
        <taxon>Fungi</taxon>
        <taxon>Dikarya</taxon>
        <taxon>Basidiomycota</taxon>
        <taxon>Agaricomycotina</taxon>
        <taxon>Agaricomycetes</taxon>
        <taxon>Agaricomycetidae</taxon>
        <taxon>Boletales</taxon>
        <taxon>Boletineae</taxon>
        <taxon>Boletaceae</taxon>
        <taxon>Boletoideae</taxon>
        <taxon>Boletus</taxon>
    </lineage>
</organism>
<evidence type="ECO:0000313" key="2">
    <source>
        <dbReference type="Proteomes" id="UP000683000"/>
    </source>
</evidence>
<proteinExistence type="predicted"/>
<keyword evidence="2" id="KW-1185">Reference proteome</keyword>